<dbReference type="Pfam" id="PF00754">
    <property type="entry name" value="F5_F8_type_C"/>
    <property type="match status" value="1"/>
</dbReference>
<dbReference type="PROSITE" id="PS50022">
    <property type="entry name" value="FA58C_3"/>
    <property type="match status" value="1"/>
</dbReference>
<dbReference type="Proteomes" id="UP001238163">
    <property type="component" value="Unassembled WGS sequence"/>
</dbReference>
<evidence type="ECO:0000256" key="2">
    <source>
        <dbReference type="SAM" id="SignalP"/>
    </source>
</evidence>
<dbReference type="InterPro" id="IPR000757">
    <property type="entry name" value="Beta-glucanase-like"/>
</dbReference>
<evidence type="ECO:0000259" key="4">
    <source>
        <dbReference type="PROSITE" id="PS51762"/>
    </source>
</evidence>
<dbReference type="PANTHER" id="PTHR10963">
    <property type="entry name" value="GLYCOSYL HYDROLASE-RELATED"/>
    <property type="match status" value="1"/>
</dbReference>
<gene>
    <name evidence="5" type="ORF">J3R75_000574</name>
</gene>
<dbReference type="PANTHER" id="PTHR10963:SF55">
    <property type="entry name" value="GLYCOSIDE HYDROLASE FAMILY 16 PROTEIN"/>
    <property type="match status" value="1"/>
</dbReference>
<comment type="similarity">
    <text evidence="1">Belongs to the glycosyl hydrolase 16 family.</text>
</comment>
<dbReference type="InterPro" id="IPR000421">
    <property type="entry name" value="FA58C"/>
</dbReference>
<feature type="domain" description="GH16" evidence="4">
    <location>
        <begin position="22"/>
        <end position="253"/>
    </location>
</feature>
<organism evidence="5 6">
    <name type="scientific">Oligosphaera ethanolica</name>
    <dbReference type="NCBI Taxonomy" id="760260"/>
    <lineage>
        <taxon>Bacteria</taxon>
        <taxon>Pseudomonadati</taxon>
        <taxon>Lentisphaerota</taxon>
        <taxon>Oligosphaeria</taxon>
        <taxon>Oligosphaerales</taxon>
        <taxon>Oligosphaeraceae</taxon>
        <taxon>Oligosphaera</taxon>
    </lineage>
</organism>
<accession>A0AAE3VDE8</accession>
<comment type="caution">
    <text evidence="5">The sequence shown here is derived from an EMBL/GenBank/DDBJ whole genome shotgun (WGS) entry which is preliminary data.</text>
</comment>
<feature type="chain" id="PRO_5041969600" evidence="2">
    <location>
        <begin position="19"/>
        <end position="422"/>
    </location>
</feature>
<evidence type="ECO:0000259" key="3">
    <source>
        <dbReference type="PROSITE" id="PS50022"/>
    </source>
</evidence>
<proteinExistence type="inferred from homology"/>
<dbReference type="AlphaFoldDB" id="A0AAE3VDE8"/>
<dbReference type="SUPFAM" id="SSF49899">
    <property type="entry name" value="Concanavalin A-like lectins/glucanases"/>
    <property type="match status" value="1"/>
</dbReference>
<dbReference type="SUPFAM" id="SSF49785">
    <property type="entry name" value="Galactose-binding domain-like"/>
    <property type="match status" value="1"/>
</dbReference>
<dbReference type="RefSeq" id="WP_307259797.1">
    <property type="nucleotide sequence ID" value="NZ_JAUSVL010000001.1"/>
</dbReference>
<dbReference type="Pfam" id="PF00722">
    <property type="entry name" value="Glyco_hydro_16"/>
    <property type="match status" value="2"/>
</dbReference>
<evidence type="ECO:0000313" key="6">
    <source>
        <dbReference type="Proteomes" id="UP001238163"/>
    </source>
</evidence>
<dbReference type="GO" id="GO:0004553">
    <property type="term" value="F:hydrolase activity, hydrolyzing O-glycosyl compounds"/>
    <property type="evidence" value="ECO:0007669"/>
    <property type="project" value="InterPro"/>
</dbReference>
<sequence length="422" mass="48154">MNRLSVALLVTALCAVFAEPPAGKNWQLVFDDHFDYPDAQLDQNWIAQNGPNGHILCSRWRENARVDDGILKLINRKEQRGGQDWTSASLWTKRRFKYGYFECRYKYAAATGTNNSFWLTTMHTAGKLPEGNKHFEIDINEGHYPDEININIHNWSDFWTDDAGKRRHHAWPKRVCLTPASPKTGQAPWEIVLDVPLRASKVRFSSRHPDRFHLRTLRVFPKLAGGEYPAVTSNAPLPDGLVDYARAATITASSGSNPDYAQYRVEHVIDGGIGTSWITPYDGEKFIELDLGAEREVGCVQFLTGWRDGEQGYVFYVNSFRVELWVDGAWREVAAQEPTPYVPAIDLSAEFHTYAMEWNEKELIFFFDGKEIDRRENDICHWEAPVYLSLAIARFAGQVTDAIDGTIMAVDYVKVWQEKPGE</sequence>
<feature type="domain" description="F5/8 type C" evidence="3">
    <location>
        <begin position="230"/>
        <end position="333"/>
    </location>
</feature>
<dbReference type="PROSITE" id="PS51762">
    <property type="entry name" value="GH16_2"/>
    <property type="match status" value="1"/>
</dbReference>
<reference evidence="5" key="1">
    <citation type="submission" date="2023-07" db="EMBL/GenBank/DDBJ databases">
        <title>Genomic Encyclopedia of Type Strains, Phase IV (KMG-IV): sequencing the most valuable type-strain genomes for metagenomic binning, comparative biology and taxonomic classification.</title>
        <authorList>
            <person name="Goeker M."/>
        </authorList>
    </citation>
    <scope>NUCLEOTIDE SEQUENCE</scope>
    <source>
        <strain evidence="5">DSM 24202</strain>
    </source>
</reference>
<keyword evidence="6" id="KW-1185">Reference proteome</keyword>
<evidence type="ECO:0000256" key="1">
    <source>
        <dbReference type="ARBA" id="ARBA00006865"/>
    </source>
</evidence>
<dbReference type="InterPro" id="IPR013320">
    <property type="entry name" value="ConA-like_dom_sf"/>
</dbReference>
<keyword evidence="2" id="KW-0732">Signal</keyword>
<dbReference type="EMBL" id="JAUSVL010000001">
    <property type="protein sequence ID" value="MDQ0288467.1"/>
    <property type="molecule type" value="Genomic_DNA"/>
</dbReference>
<name>A0AAE3VDE8_9BACT</name>
<feature type="signal peptide" evidence="2">
    <location>
        <begin position="1"/>
        <end position="18"/>
    </location>
</feature>
<dbReference type="InterPro" id="IPR050546">
    <property type="entry name" value="Glycosyl_Hydrlase_16"/>
</dbReference>
<evidence type="ECO:0000313" key="5">
    <source>
        <dbReference type="EMBL" id="MDQ0288467.1"/>
    </source>
</evidence>
<protein>
    <submittedName>
        <fullName evidence="5">Beta-glucanase (GH16 family)</fullName>
    </submittedName>
</protein>
<dbReference type="CDD" id="cd00413">
    <property type="entry name" value="Glyco_hydrolase_16"/>
    <property type="match status" value="1"/>
</dbReference>
<dbReference type="GO" id="GO:0005975">
    <property type="term" value="P:carbohydrate metabolic process"/>
    <property type="evidence" value="ECO:0007669"/>
    <property type="project" value="InterPro"/>
</dbReference>
<dbReference type="InterPro" id="IPR008979">
    <property type="entry name" value="Galactose-bd-like_sf"/>
</dbReference>
<dbReference type="Gene3D" id="2.60.120.200">
    <property type="match status" value="2"/>
</dbReference>